<evidence type="ECO:0000259" key="1">
    <source>
        <dbReference type="Pfam" id="PF13538"/>
    </source>
</evidence>
<organism evidence="2 3">
    <name type="scientific">[Empedobacter] haloabium</name>
    <dbReference type="NCBI Taxonomy" id="592317"/>
    <lineage>
        <taxon>Bacteria</taxon>
        <taxon>Pseudomonadati</taxon>
        <taxon>Pseudomonadota</taxon>
        <taxon>Betaproteobacteria</taxon>
        <taxon>Burkholderiales</taxon>
        <taxon>Oxalobacteraceae</taxon>
        <taxon>Telluria group</taxon>
        <taxon>Telluria group incertae sedis</taxon>
    </lineage>
</organism>
<protein>
    <submittedName>
        <fullName evidence="2">AAA family ATPase</fullName>
    </submittedName>
</protein>
<dbReference type="InterPro" id="IPR027417">
    <property type="entry name" value="P-loop_NTPase"/>
</dbReference>
<reference evidence="2 3" key="1">
    <citation type="journal article" date="2019" name="Int. J. Syst. Evol. Microbiol.">
        <title>The Draft Whole-Genome Sequence of the Antibiotic Producer Empedobacter haloabium ATCC 31962 Provides Indications for Its Taxonomic Reclassification.</title>
        <authorList>
            <person name="Miess H."/>
            <person name="Arlt P."/>
            <person name="Apel A.K."/>
            <person name="Weber T."/>
            <person name="Nieselt K."/>
            <person name="Hanssen F."/>
            <person name="Czemmel S."/>
            <person name="Nahnsen S."/>
            <person name="Gross H."/>
        </authorList>
    </citation>
    <scope>NUCLEOTIDE SEQUENCE [LARGE SCALE GENOMIC DNA]</scope>
    <source>
        <strain evidence="2 3">ATCC 31962</strain>
    </source>
</reference>
<dbReference type="InterPro" id="IPR027785">
    <property type="entry name" value="UvrD-like_helicase_C"/>
</dbReference>
<dbReference type="Proteomes" id="UP000321323">
    <property type="component" value="Chromosome"/>
</dbReference>
<proteinExistence type="predicted"/>
<feature type="domain" description="UvrD-like helicase C-terminal" evidence="1">
    <location>
        <begin position="520"/>
        <end position="566"/>
    </location>
</feature>
<name>A0ABZ1UM63_9BURK</name>
<sequence length="672" mass="77532">MSSSYFFCQAEKNEQNSAFLDSLENYADQFKRQVFVIDRPLGDTKYNYDFKDGFVLLIPDFKITFLNFGGDPDDFSDYFADFVEDVGSISDKFRYKSLIGRPREWKDRLLHIQEYSLELDDVAKFLEPIKITDGMEKKRVELLISLLTGSINDIEKVKGDLPNNILDKVKQKILLFDGDQTRFVYQKLDKSPITIQGLSGTGKTELLLHKLKELYVSQQNSRIMFTCHNHVLSDTLRKRIPDFFTFMKVEEQIKWEERLWCVSAWGSQNNENSGAYSFITNFYEISFHRFSGSMTFARACQIALTEIESSSNKGSFAFDYMLVDESQDFPSEFLQLCQKVTKNTVYIAGDIFQSIFDSEKIDEISSDFLLSKCYRTDPRTLMFSHALGMGLFEAKKLNWLEDSEWANCGYIVNRPAPGVLQLTREPLRRFEDIDPAKLSSVELVSLQKDEEVESAVMSILRSIRAENPTVLADDIGIVFLGTGKRVYAIADFLAFHIPREFDWQVNKAYETKQKLKDAIFITNKNNVKGLEFPFVICVSEYIGDSYTQRNSLYMTMTRSFIKSYLILSSELNVELLPILRRGLKTIEDNGAMLIKEPSPPEKERIRTTIAGAKKNVSFYDFVYGIFEELGIPAAYRKQVFDATRIMLNEVFDHETVSDTVRYTYNRITGVKM</sequence>
<dbReference type="EMBL" id="CP136508">
    <property type="protein sequence ID" value="WUR13365.1"/>
    <property type="molecule type" value="Genomic_DNA"/>
</dbReference>
<evidence type="ECO:0000313" key="3">
    <source>
        <dbReference type="Proteomes" id="UP000321323"/>
    </source>
</evidence>
<dbReference type="SUPFAM" id="SSF52540">
    <property type="entry name" value="P-loop containing nucleoside triphosphate hydrolases"/>
    <property type="match status" value="1"/>
</dbReference>
<keyword evidence="3" id="KW-1185">Reference proteome</keyword>
<dbReference type="Gene3D" id="3.40.50.300">
    <property type="entry name" value="P-loop containing nucleotide triphosphate hydrolases"/>
    <property type="match status" value="2"/>
</dbReference>
<evidence type="ECO:0000313" key="2">
    <source>
        <dbReference type="EMBL" id="WUR13365.1"/>
    </source>
</evidence>
<dbReference type="Pfam" id="PF13245">
    <property type="entry name" value="AAA_19"/>
    <property type="match status" value="1"/>
</dbReference>
<accession>A0ABZ1UM63</accession>
<gene>
    <name evidence="2" type="ORF">E7V67_027395</name>
</gene>
<dbReference type="Pfam" id="PF13538">
    <property type="entry name" value="UvrD_C_2"/>
    <property type="match status" value="1"/>
</dbReference>